<evidence type="ECO:0000256" key="2">
    <source>
        <dbReference type="ARBA" id="ARBA00022658"/>
    </source>
</evidence>
<reference evidence="8" key="1">
    <citation type="journal article" date="1997" name="Nucleic Acids Res.">
        <title>tRNAscan-SE: a program for improved detection of transfer RNA genes in genomic sequence.</title>
        <authorList>
            <person name="Lowe T.M."/>
            <person name="Eddy S.R."/>
        </authorList>
    </citation>
    <scope>NUCLEOTIDE SEQUENCE [LARGE SCALE GENOMIC DNA]</scope>
</reference>
<dbReference type="PANTHER" id="PTHR22826:SF106">
    <property type="entry name" value="TRIO, ISOFORM A"/>
    <property type="match status" value="1"/>
</dbReference>
<dbReference type="RefSeq" id="XP_017862267.1">
    <property type="nucleotide sequence ID" value="XM_018006778.1"/>
</dbReference>
<dbReference type="Pfam" id="PF00621">
    <property type="entry name" value="RhoGEF"/>
    <property type="match status" value="1"/>
</dbReference>
<keyword evidence="2" id="KW-0344">Guanine-nucleotide releasing factor</keyword>
<feature type="compositionally biased region" description="Low complexity" evidence="4">
    <location>
        <begin position="255"/>
        <end position="272"/>
    </location>
</feature>
<dbReference type="GeneID" id="108613371"/>
<feature type="compositionally biased region" description="Basic and acidic residues" evidence="4">
    <location>
        <begin position="316"/>
        <end position="344"/>
    </location>
</feature>
<feature type="region of interest" description="Disordered" evidence="4">
    <location>
        <begin position="477"/>
        <end position="498"/>
    </location>
</feature>
<accession>A0ABM1P4Y1</accession>
<dbReference type="SUPFAM" id="SSF50729">
    <property type="entry name" value="PH domain-like"/>
    <property type="match status" value="1"/>
</dbReference>
<evidence type="ECO:0000313" key="8">
    <source>
        <dbReference type="Proteomes" id="UP000694904"/>
    </source>
</evidence>
<feature type="compositionally biased region" description="Basic and acidic residues" evidence="4">
    <location>
        <begin position="21"/>
        <end position="34"/>
    </location>
</feature>
<dbReference type="Gene3D" id="2.30.29.30">
    <property type="entry name" value="Pleckstrin-homology domain (PH domain)/Phosphotyrosine-binding domain (PTB)"/>
    <property type="match status" value="1"/>
</dbReference>
<dbReference type="Gene3D" id="2.30.30.40">
    <property type="entry name" value="SH3 Domains"/>
    <property type="match status" value="1"/>
</dbReference>
<evidence type="ECO:0000256" key="4">
    <source>
        <dbReference type="SAM" id="MobiDB-lite"/>
    </source>
</evidence>
<evidence type="ECO:0000256" key="3">
    <source>
        <dbReference type="PROSITE-ProRule" id="PRU00192"/>
    </source>
</evidence>
<feature type="region of interest" description="Disordered" evidence="4">
    <location>
        <begin position="240"/>
        <end position="404"/>
    </location>
</feature>
<dbReference type="PROSITE" id="PS50010">
    <property type="entry name" value="DH_2"/>
    <property type="match status" value="1"/>
</dbReference>
<feature type="compositionally biased region" description="Basic and acidic residues" evidence="4">
    <location>
        <begin position="482"/>
        <end position="492"/>
    </location>
</feature>
<feature type="compositionally biased region" description="Polar residues" evidence="4">
    <location>
        <begin position="347"/>
        <end position="371"/>
    </location>
</feature>
<dbReference type="InterPro" id="IPR051336">
    <property type="entry name" value="RhoGEF_Guanine_NuclExch_SF"/>
</dbReference>
<feature type="region of interest" description="Disordered" evidence="4">
    <location>
        <begin position="1"/>
        <end position="109"/>
    </location>
</feature>
<dbReference type="Pfam" id="PF22697">
    <property type="entry name" value="SOS1_NGEF_PH"/>
    <property type="match status" value="1"/>
</dbReference>
<dbReference type="SUPFAM" id="SSF50044">
    <property type="entry name" value="SH3-domain"/>
    <property type="match status" value="1"/>
</dbReference>
<dbReference type="SMART" id="SM00325">
    <property type="entry name" value="RhoGEF"/>
    <property type="match status" value="1"/>
</dbReference>
<sequence length="819" mass="89843">MKSVKKFLNERMNSVDGADIGSKKTTLERLKCNEDQGEQSGGFNSLPNTPLTLPPLSAPIAVGDPSPSPSLADSAQNTPLCTLEEDDSTSPKQTNNGAASASAVPLSRSPFTFPTVTAATAAGTPQQRKSRRKISLPWFRQSSVSSHGTLARQHTIDTPSSFRFFRQPSNSGFKLGNQEATWVVADYIASAGSNELSVSKGQQVEIIEPPTASEPDFCLVRLNPQHDDSAVQEGLVPVAVLKPPPGAHKQGSSGGAATATAAASAATGTGAAQKPNDMQDQANRGKADALSSSTKRRGFSGRKWIPQPLRKLSQSKVEKSPNEKALLKKPSEKNLRLTQKHTEELAEQTSSGASGSVGQLPSQFPNVSAQQPDFEAEEEAGLELPPPMKPIQEPHLIANGPPAYPKDLKENAANLTSTGKIEGNPLSEIEQIVRMSREQHESNSRVDGSAAGEAGGEGAAIDNAATNGRAHSNAELGFVQDNNDKNKTDPSDSKTSALNRRQLALNELVATEESYVQDLSKIVNGYMEEIHNKDIPRPVDLLGGKMDLVFNNIKEIYEWHRDKFLILLRQCQKSPAELGPLIESSAKKFTMYYYFCSNKPLSEFIVNAHYQYFDQIRQKLGHRMDLSTLIITPVQRITKYVLLINEILRETKRAGLQNEVATLMKASEQMKDVVKKVNDMMMVLRGLQDFDGELTAQGNLFLQGTLTCAIDAGQKQRELQVFLFQQVIIFADIQKQKTQFSSPVFKYRTHIQLNHMQLHSLKDSSYSFRIKSTDPNKPPVSIECRASSEASYNEWLDTLNKIVKQQNDLILQLINPLSK</sequence>
<dbReference type="PANTHER" id="PTHR22826">
    <property type="entry name" value="RHO GUANINE EXCHANGE FACTOR-RELATED"/>
    <property type="match status" value="1"/>
</dbReference>
<organism evidence="8 9">
    <name type="scientific">Drosophila arizonae</name>
    <name type="common">Fruit fly</name>
    <dbReference type="NCBI Taxonomy" id="7263"/>
    <lineage>
        <taxon>Eukaryota</taxon>
        <taxon>Metazoa</taxon>
        <taxon>Ecdysozoa</taxon>
        <taxon>Arthropoda</taxon>
        <taxon>Hexapoda</taxon>
        <taxon>Insecta</taxon>
        <taxon>Pterygota</taxon>
        <taxon>Neoptera</taxon>
        <taxon>Endopterygota</taxon>
        <taxon>Diptera</taxon>
        <taxon>Brachycera</taxon>
        <taxon>Muscomorpha</taxon>
        <taxon>Ephydroidea</taxon>
        <taxon>Drosophilidae</taxon>
        <taxon>Drosophila</taxon>
    </lineage>
</organism>
<dbReference type="InterPro" id="IPR036028">
    <property type="entry name" value="SH3-like_dom_sf"/>
</dbReference>
<dbReference type="InterPro" id="IPR000219">
    <property type="entry name" value="DH_dom"/>
</dbReference>
<dbReference type="InterPro" id="IPR055251">
    <property type="entry name" value="SOS1_NGEF_PH"/>
</dbReference>
<evidence type="ECO:0000313" key="9">
    <source>
        <dbReference type="RefSeq" id="XP_017862267.1"/>
    </source>
</evidence>
<dbReference type="CDD" id="cd00160">
    <property type="entry name" value="RhoGEF"/>
    <property type="match status" value="1"/>
</dbReference>
<reference evidence="9" key="3">
    <citation type="submission" date="2025-08" db="UniProtKB">
        <authorList>
            <consortium name="RefSeq"/>
        </authorList>
    </citation>
    <scope>IDENTIFICATION</scope>
    <source>
        <tissue evidence="9">Whole organism</tissue>
    </source>
</reference>
<dbReference type="SMART" id="SM00233">
    <property type="entry name" value="PH"/>
    <property type="match status" value="1"/>
</dbReference>
<feature type="domain" description="SH3" evidence="5">
    <location>
        <begin position="176"/>
        <end position="246"/>
    </location>
</feature>
<evidence type="ECO:0000256" key="1">
    <source>
        <dbReference type="ARBA" id="ARBA00022443"/>
    </source>
</evidence>
<evidence type="ECO:0000259" key="5">
    <source>
        <dbReference type="PROSITE" id="PS50002"/>
    </source>
</evidence>
<dbReference type="PROSITE" id="PS00741">
    <property type="entry name" value="DH_1"/>
    <property type="match status" value="1"/>
</dbReference>
<gene>
    <name evidence="9" type="primary">LOC108613371</name>
</gene>
<keyword evidence="1 3" id="KW-0728">SH3 domain</keyword>
<dbReference type="PROSITE" id="PS50003">
    <property type="entry name" value="PH_DOMAIN"/>
    <property type="match status" value="1"/>
</dbReference>
<feature type="compositionally biased region" description="Polar residues" evidence="4">
    <location>
        <begin position="90"/>
        <end position="99"/>
    </location>
</feature>
<feature type="region of interest" description="Disordered" evidence="4">
    <location>
        <begin position="118"/>
        <end position="137"/>
    </location>
</feature>
<dbReference type="PROSITE" id="PS50002">
    <property type="entry name" value="SH3"/>
    <property type="match status" value="1"/>
</dbReference>
<feature type="region of interest" description="Disordered" evidence="4">
    <location>
        <begin position="436"/>
        <end position="460"/>
    </location>
</feature>
<feature type="domain" description="PH" evidence="6">
    <location>
        <begin position="693"/>
        <end position="804"/>
    </location>
</feature>
<dbReference type="InterPro" id="IPR001452">
    <property type="entry name" value="SH3_domain"/>
</dbReference>
<feature type="domain" description="DH" evidence="7">
    <location>
        <begin position="500"/>
        <end position="680"/>
    </location>
</feature>
<dbReference type="InterPro" id="IPR011993">
    <property type="entry name" value="PH-like_dom_sf"/>
</dbReference>
<dbReference type="Proteomes" id="UP000694904">
    <property type="component" value="Chromosome 4"/>
</dbReference>
<evidence type="ECO:0000259" key="6">
    <source>
        <dbReference type="PROSITE" id="PS50003"/>
    </source>
</evidence>
<reference evidence="8" key="2">
    <citation type="journal article" date="2016" name="G3 (Bethesda)">
        <title>Genome Evolution in Three Species of Cactophilic Drosophila.</title>
        <authorList>
            <person name="Sanchez-Flores A."/>
            <person name="Penazola F."/>
            <person name="Carpinteyro-Ponce J."/>
            <person name="Nazario-Yepiz N."/>
            <person name="Abreu-Goodger C."/>
            <person name="Machado C.A."/>
            <person name="Markow T.A."/>
        </authorList>
    </citation>
    <scope>NUCLEOTIDE SEQUENCE [LARGE SCALE GENOMIC DNA]</scope>
</reference>
<dbReference type="InterPro" id="IPR035899">
    <property type="entry name" value="DBL_dom_sf"/>
</dbReference>
<dbReference type="InterPro" id="IPR001331">
    <property type="entry name" value="GDS_CDC24_CS"/>
</dbReference>
<dbReference type="Gene3D" id="1.20.900.10">
    <property type="entry name" value="Dbl homology (DH) domain"/>
    <property type="match status" value="1"/>
</dbReference>
<proteinExistence type="predicted"/>
<protein>
    <submittedName>
        <fullName evidence="9">Triple functional domain protein isoform X8</fullName>
    </submittedName>
</protein>
<evidence type="ECO:0000259" key="7">
    <source>
        <dbReference type="PROSITE" id="PS50010"/>
    </source>
</evidence>
<dbReference type="InterPro" id="IPR001849">
    <property type="entry name" value="PH_domain"/>
</dbReference>
<keyword evidence="8" id="KW-1185">Reference proteome</keyword>
<dbReference type="SUPFAM" id="SSF48065">
    <property type="entry name" value="DBL homology domain (DH-domain)"/>
    <property type="match status" value="1"/>
</dbReference>
<name>A0ABM1P4Y1_DROAR</name>
<feature type="compositionally biased region" description="Polar residues" evidence="4">
    <location>
        <begin position="71"/>
        <end position="80"/>
    </location>
</feature>